<feature type="transmembrane region" description="Helical" evidence="2">
    <location>
        <begin position="46"/>
        <end position="67"/>
    </location>
</feature>
<keyword evidence="4" id="KW-1185">Reference proteome</keyword>
<comment type="caution">
    <text evidence="3">The sequence shown here is derived from an EMBL/GenBank/DDBJ whole genome shotgun (WGS) entry which is preliminary data.</text>
</comment>
<name>A0A4Y3K8T5_CELUD</name>
<dbReference type="AlphaFoldDB" id="A0A4Y3K8T5"/>
<feature type="region of interest" description="Disordered" evidence="1">
    <location>
        <begin position="258"/>
        <end position="302"/>
    </location>
</feature>
<evidence type="ECO:0000256" key="1">
    <source>
        <dbReference type="SAM" id="MobiDB-lite"/>
    </source>
</evidence>
<proteinExistence type="predicted"/>
<organism evidence="3 4">
    <name type="scientific">Cellulomonas uda</name>
    <dbReference type="NCBI Taxonomy" id="1714"/>
    <lineage>
        <taxon>Bacteria</taxon>
        <taxon>Bacillati</taxon>
        <taxon>Actinomycetota</taxon>
        <taxon>Actinomycetes</taxon>
        <taxon>Micrococcales</taxon>
        <taxon>Cellulomonadaceae</taxon>
        <taxon>Cellulomonas</taxon>
    </lineage>
</organism>
<protein>
    <submittedName>
        <fullName evidence="3">Uncharacterized protein</fullName>
    </submittedName>
</protein>
<reference evidence="3 4" key="1">
    <citation type="submission" date="2019-06" db="EMBL/GenBank/DDBJ databases">
        <title>Whole genome shotgun sequence of Cellulomonas uda NBRC 3747.</title>
        <authorList>
            <person name="Hosoyama A."/>
            <person name="Uohara A."/>
            <person name="Ohji S."/>
            <person name="Ichikawa N."/>
        </authorList>
    </citation>
    <scope>NUCLEOTIDE SEQUENCE [LARGE SCALE GENOMIC DNA]</scope>
    <source>
        <strain evidence="3 4">NBRC 3747</strain>
    </source>
</reference>
<dbReference type="Proteomes" id="UP000315842">
    <property type="component" value="Unassembled WGS sequence"/>
</dbReference>
<dbReference type="RefSeq" id="WP_141318952.1">
    <property type="nucleotide sequence ID" value="NZ_BJLP01000009.1"/>
</dbReference>
<evidence type="ECO:0000256" key="2">
    <source>
        <dbReference type="SAM" id="Phobius"/>
    </source>
</evidence>
<sequence length="424" mass="43537">MTEHENRNPLADALPHAERSPEALAYEVPVELVRTRARRRRRARTAGAAGAVALVVGGVALAVPPLLRGEGTTPAPVAAHASVAAHAPAECRRTLAGLRAGDGIRPGSGNAATDDGDFWRVTTSLEADAVLRPSGAWQGLVRVDVDAPTASLVSAPKGWTIAGTLVLVQDAAVVAVLDGWQDMSLQQATQVAVDVQPQPFPLDTEIDSTFVSCATGEPAELAPGDYELVATRTLGWSQGDSTTEWVARATSEPLAVTVADDDAPPAPTGPATCGASDDELRDLADPRTNPAPSRLSAPGAPTTARAGERLVVQVMLTNDGPERLDATASTPTLVVVQDGRVVGGLDAVESVGHVVSLDPGGSLWLEAGARLLGCSADGSAGPALDPGEYEVWAVTDVIPDRAGGGPDPASAWDVAGGPWRVVVR</sequence>
<dbReference type="EMBL" id="BJLP01000009">
    <property type="protein sequence ID" value="GEA80377.1"/>
    <property type="molecule type" value="Genomic_DNA"/>
</dbReference>
<keyword evidence="2" id="KW-0812">Transmembrane</keyword>
<evidence type="ECO:0000313" key="4">
    <source>
        <dbReference type="Proteomes" id="UP000315842"/>
    </source>
</evidence>
<evidence type="ECO:0000313" key="3">
    <source>
        <dbReference type="EMBL" id="GEA80377.1"/>
    </source>
</evidence>
<keyword evidence="2" id="KW-1133">Transmembrane helix</keyword>
<accession>A0A4Y3K8T5</accession>
<gene>
    <name evidence="3" type="ORF">CUD01_08210</name>
</gene>
<keyword evidence="2" id="KW-0472">Membrane</keyword>